<dbReference type="Gene3D" id="3.30.70.3090">
    <property type="entry name" value="ORF SCO4226, nickel-binding ferredoxin-like monomer"/>
    <property type="match status" value="1"/>
</dbReference>
<dbReference type="RefSeq" id="WP_406857843.1">
    <property type="nucleotide sequence ID" value="NZ_CP157484.1"/>
</dbReference>
<proteinExistence type="predicted"/>
<dbReference type="Pfam" id="PF14026">
    <property type="entry name" value="SCO4226-like"/>
    <property type="match status" value="1"/>
</dbReference>
<dbReference type="InterPro" id="IPR042557">
    <property type="entry name" value="SCO4226"/>
</dbReference>
<organism evidence="1">
    <name type="scientific">Alsobacter sp. KACC 23698</name>
    <dbReference type="NCBI Taxonomy" id="3149229"/>
    <lineage>
        <taxon>Bacteria</taxon>
        <taxon>Pseudomonadati</taxon>
        <taxon>Pseudomonadota</taxon>
        <taxon>Alphaproteobacteria</taxon>
        <taxon>Hyphomicrobiales</taxon>
        <taxon>Alsobacteraceae</taxon>
        <taxon>Alsobacter</taxon>
    </lineage>
</organism>
<sequence length="94" mass="10534">MTFRQFIIERDIPAAGSLGREQLQAAAAKSNDVLRQLAPRIQWVESFVTADKLFCVYLADDPETIREHAEKSGFPATRITEVRKRIDPMTASAA</sequence>
<dbReference type="InterPro" id="IPR025336">
    <property type="entry name" value="SCO4226-like"/>
</dbReference>
<evidence type="ECO:0000313" key="1">
    <source>
        <dbReference type="EMBL" id="XBO40989.1"/>
    </source>
</evidence>
<protein>
    <submittedName>
        <fullName evidence="1">DUF4242 domain-containing protein</fullName>
    </submittedName>
</protein>
<dbReference type="AlphaFoldDB" id="A0AAU7JM17"/>
<accession>A0AAU7JM17</accession>
<dbReference type="EMBL" id="CP157484">
    <property type="protein sequence ID" value="XBO40989.1"/>
    <property type="molecule type" value="Genomic_DNA"/>
</dbReference>
<name>A0AAU7JM17_9HYPH</name>
<reference evidence="1" key="1">
    <citation type="submission" date="2024-05" db="EMBL/GenBank/DDBJ databases">
        <authorList>
            <person name="Kim S."/>
            <person name="Heo J."/>
            <person name="Choi H."/>
            <person name="Choi Y."/>
            <person name="Kwon S.-W."/>
            <person name="Kim Y."/>
        </authorList>
    </citation>
    <scope>NUCLEOTIDE SEQUENCE</scope>
    <source>
        <strain evidence="1">KACC 23698</strain>
    </source>
</reference>
<gene>
    <name evidence="1" type="ORF">ABEG18_09590</name>
</gene>